<dbReference type="InParanoid" id="A0A316VJ08"/>
<evidence type="ECO:0000256" key="1">
    <source>
        <dbReference type="ARBA" id="ARBA00004173"/>
    </source>
</evidence>
<name>A0A316VJ08_9BASI</name>
<dbReference type="Gene3D" id="3.40.1060.10">
    <property type="entry name" value="Aconitase, Domain 2"/>
    <property type="match status" value="1"/>
</dbReference>
<dbReference type="InterPro" id="IPR050926">
    <property type="entry name" value="Aconitase/IPM_isomerase"/>
</dbReference>
<dbReference type="OrthoDB" id="2224430at2759"/>
<proteinExistence type="predicted"/>
<dbReference type="FunFam" id="3.30.499.10:FF:000004">
    <property type="entry name" value="Aconitate hydratase, mitochondrial"/>
    <property type="match status" value="1"/>
</dbReference>
<feature type="region of interest" description="Disordered" evidence="8">
    <location>
        <begin position="991"/>
        <end position="1013"/>
    </location>
</feature>
<dbReference type="InterPro" id="IPR000573">
    <property type="entry name" value="AconitaseA/IPMdHydase_ssu_swvl"/>
</dbReference>
<keyword evidence="7" id="KW-0456">Lyase</keyword>
<evidence type="ECO:0000256" key="2">
    <source>
        <dbReference type="ARBA" id="ARBA00022723"/>
    </source>
</evidence>
<dbReference type="STRING" id="1280837.A0A316VJ08"/>
<dbReference type="NCBIfam" id="TIGR01340">
    <property type="entry name" value="aconitase_mito"/>
    <property type="match status" value="1"/>
</dbReference>
<feature type="domain" description="Aconitase A/isopropylmalate dehydratase small subunit swivel" evidence="10">
    <location>
        <begin position="607"/>
        <end position="736"/>
    </location>
</feature>
<feature type="region of interest" description="Disordered" evidence="8">
    <location>
        <begin position="1031"/>
        <end position="1053"/>
    </location>
</feature>
<dbReference type="SUPFAM" id="SSF53732">
    <property type="entry name" value="Aconitase iron-sulfur domain"/>
    <property type="match status" value="1"/>
</dbReference>
<gene>
    <name evidence="11" type="ORF">FA14DRAFT_159607</name>
</gene>
<dbReference type="GO" id="GO:0005739">
    <property type="term" value="C:mitochondrion"/>
    <property type="evidence" value="ECO:0007669"/>
    <property type="project" value="UniProtKB-SubCell"/>
</dbReference>
<evidence type="ECO:0000313" key="11">
    <source>
        <dbReference type="EMBL" id="PWN37657.1"/>
    </source>
</evidence>
<keyword evidence="12" id="KW-1185">Reference proteome</keyword>
<keyword evidence="2" id="KW-0479">Metal-binding</keyword>
<evidence type="ECO:0000256" key="8">
    <source>
        <dbReference type="SAM" id="MobiDB-lite"/>
    </source>
</evidence>
<dbReference type="GeneID" id="37020070"/>
<protein>
    <submittedName>
        <fullName evidence="11">Putative mitochondrial aconitate hydratase</fullName>
    </submittedName>
</protein>
<dbReference type="GO" id="GO:0005829">
    <property type="term" value="C:cytosol"/>
    <property type="evidence" value="ECO:0007669"/>
    <property type="project" value="TreeGrafter"/>
</dbReference>
<dbReference type="InterPro" id="IPR018136">
    <property type="entry name" value="Aconitase_4Fe-4S_BS"/>
</dbReference>
<dbReference type="InterPro" id="IPR015931">
    <property type="entry name" value="Acnase/IPM_dHydase_lsu_aba_1/3"/>
</dbReference>
<dbReference type="InterPro" id="IPR015932">
    <property type="entry name" value="Aconitase_dom2"/>
</dbReference>
<organism evidence="11 12">
    <name type="scientific">Meira miltonrushii</name>
    <dbReference type="NCBI Taxonomy" id="1280837"/>
    <lineage>
        <taxon>Eukaryota</taxon>
        <taxon>Fungi</taxon>
        <taxon>Dikarya</taxon>
        <taxon>Basidiomycota</taxon>
        <taxon>Ustilaginomycotina</taxon>
        <taxon>Exobasidiomycetes</taxon>
        <taxon>Exobasidiales</taxon>
        <taxon>Brachybasidiaceae</taxon>
        <taxon>Meira</taxon>
    </lineage>
</organism>
<reference evidence="11 12" key="1">
    <citation type="journal article" date="2018" name="Mol. Biol. Evol.">
        <title>Broad Genomic Sampling Reveals a Smut Pathogenic Ancestry of the Fungal Clade Ustilaginomycotina.</title>
        <authorList>
            <person name="Kijpornyongpan T."/>
            <person name="Mondo S.J."/>
            <person name="Barry K."/>
            <person name="Sandor L."/>
            <person name="Lee J."/>
            <person name="Lipzen A."/>
            <person name="Pangilinan J."/>
            <person name="LaButti K."/>
            <person name="Hainaut M."/>
            <person name="Henrissat B."/>
            <person name="Grigoriev I.V."/>
            <person name="Spatafora J.W."/>
            <person name="Aime M.C."/>
        </authorList>
    </citation>
    <scope>NUCLEOTIDE SEQUENCE [LARGE SCALE GENOMIC DNA]</scope>
    <source>
        <strain evidence="11 12">MCA 3882</strain>
    </source>
</reference>
<keyword evidence="6" id="KW-0496">Mitochondrion</keyword>
<evidence type="ECO:0000256" key="7">
    <source>
        <dbReference type="ARBA" id="ARBA00023239"/>
    </source>
</evidence>
<dbReference type="Proteomes" id="UP000245771">
    <property type="component" value="Unassembled WGS sequence"/>
</dbReference>
<feature type="region of interest" description="Disordered" evidence="8">
    <location>
        <begin position="813"/>
        <end position="869"/>
    </location>
</feature>
<dbReference type="InterPro" id="IPR036008">
    <property type="entry name" value="Aconitase_4Fe-4S_dom"/>
</dbReference>
<evidence type="ECO:0000256" key="5">
    <source>
        <dbReference type="ARBA" id="ARBA00023014"/>
    </source>
</evidence>
<accession>A0A316VJ08</accession>
<evidence type="ECO:0000256" key="3">
    <source>
        <dbReference type="ARBA" id="ARBA00022946"/>
    </source>
</evidence>
<dbReference type="Gene3D" id="3.30.499.10">
    <property type="entry name" value="Aconitase, domain 3"/>
    <property type="match status" value="2"/>
</dbReference>
<feature type="domain" description="Aconitase/3-isopropylmalate dehydratase large subunit alpha/beta/alpha" evidence="9">
    <location>
        <begin position="99"/>
        <end position="518"/>
    </location>
</feature>
<dbReference type="PANTHER" id="PTHR43160:SF2">
    <property type="entry name" value="HOMOCITRATE DEHYDRATASE, MITOCHONDRIAL"/>
    <property type="match status" value="1"/>
</dbReference>
<keyword evidence="5" id="KW-0411">Iron-sulfur</keyword>
<dbReference type="Pfam" id="PF00694">
    <property type="entry name" value="Aconitase_C"/>
    <property type="match status" value="1"/>
</dbReference>
<dbReference type="PROSITE" id="PS00450">
    <property type="entry name" value="ACONITASE_1"/>
    <property type="match status" value="1"/>
</dbReference>
<dbReference type="GO" id="GO:0046872">
    <property type="term" value="F:metal ion binding"/>
    <property type="evidence" value="ECO:0007669"/>
    <property type="project" value="UniProtKB-KW"/>
</dbReference>
<comment type="subcellular location">
    <subcellularLocation>
        <location evidence="1">Mitochondrion</location>
    </subcellularLocation>
</comment>
<dbReference type="AlphaFoldDB" id="A0A316VJ08"/>
<dbReference type="GO" id="GO:0003994">
    <property type="term" value="F:aconitate hydratase activity"/>
    <property type="evidence" value="ECO:0007669"/>
    <property type="project" value="InterPro"/>
</dbReference>
<dbReference type="InterPro" id="IPR001030">
    <property type="entry name" value="Acoase/IPM_deHydtase_lsu_aba"/>
</dbReference>
<dbReference type="Gene3D" id="6.10.250.3440">
    <property type="match status" value="1"/>
</dbReference>
<dbReference type="PANTHER" id="PTHR43160">
    <property type="entry name" value="ACONITATE HYDRATASE B"/>
    <property type="match status" value="1"/>
</dbReference>
<evidence type="ECO:0000256" key="6">
    <source>
        <dbReference type="ARBA" id="ARBA00023128"/>
    </source>
</evidence>
<dbReference type="PRINTS" id="PR00415">
    <property type="entry name" value="ACONITASE"/>
</dbReference>
<dbReference type="GO" id="GO:0006099">
    <property type="term" value="P:tricarboxylic acid cycle"/>
    <property type="evidence" value="ECO:0007669"/>
    <property type="project" value="InterPro"/>
</dbReference>
<dbReference type="Pfam" id="PF00330">
    <property type="entry name" value="Aconitase"/>
    <property type="match status" value="1"/>
</dbReference>
<evidence type="ECO:0000256" key="4">
    <source>
        <dbReference type="ARBA" id="ARBA00023004"/>
    </source>
</evidence>
<evidence type="ECO:0000259" key="9">
    <source>
        <dbReference type="Pfam" id="PF00330"/>
    </source>
</evidence>
<feature type="compositionally biased region" description="Polar residues" evidence="8">
    <location>
        <begin position="1000"/>
        <end position="1009"/>
    </location>
</feature>
<keyword evidence="3" id="KW-0809">Transit peptide</keyword>
<dbReference type="SUPFAM" id="SSF52016">
    <property type="entry name" value="LeuD/IlvD-like"/>
    <property type="match status" value="1"/>
</dbReference>
<feature type="compositionally biased region" description="Polar residues" evidence="8">
    <location>
        <begin position="815"/>
        <end position="827"/>
    </location>
</feature>
<dbReference type="Gene3D" id="3.20.19.10">
    <property type="entry name" value="Aconitase, domain 4"/>
    <property type="match status" value="1"/>
</dbReference>
<dbReference type="RefSeq" id="XP_025357959.1">
    <property type="nucleotide sequence ID" value="XM_025498289.1"/>
</dbReference>
<dbReference type="EMBL" id="KZ819602">
    <property type="protein sequence ID" value="PWN37657.1"/>
    <property type="molecule type" value="Genomic_DNA"/>
</dbReference>
<dbReference type="NCBIfam" id="NF005558">
    <property type="entry name" value="PRK07229.1"/>
    <property type="match status" value="1"/>
</dbReference>
<evidence type="ECO:0000313" key="12">
    <source>
        <dbReference type="Proteomes" id="UP000245771"/>
    </source>
</evidence>
<dbReference type="InterPro" id="IPR006248">
    <property type="entry name" value="Aconitase_mito-like"/>
</dbReference>
<evidence type="ECO:0000259" key="10">
    <source>
        <dbReference type="Pfam" id="PF00694"/>
    </source>
</evidence>
<sequence>MTMASLASRSGNGRALKCSSKALFNATNSRRALATAAPPTFHPSRLPPYPKLLDNLATVRKVLDRPLTLSEKILYTHLISPQDTLASAGRDPTKIRGKMYLPLQVDRLAMQDASAQMALLQFMTCGLDRVSVPASVHCDHLIQAFEGAEADLKRSIASNKEVFDFLESASKKYGIEFWGPGSGIIHQIVLENYAAPGLLMLGTDSHTPNASGMGCLAIGVGGADAVDALTATPWELLAPKVLSVHLTGELSPWCTPKDVILHLAGILTVRGGTGKIIEYSGPGLASLEATGLATMANMGAEVGATTSAFAYTEEMGKYLTATGRDQVRRQAEGAAQRGLLSADEGVEYDERIEIDLSKLEPTLNGPATPDLSQTLSQFVQKAKDGSAEYPVELSAALIGSCTNSSYADMARCASLAEQAAARGMKVKTSFDVTPGSELVRATVHRDGIQDTLTKVGGRVLANACGPCIGQWDRKELQGEKNVILTSFNRNFKGRNDGNSKTMNILASPEIVTAMAFAGRTDFNPMTDELIAPDGKPFKFQPPQGKQLPPSGFTPGNVGYLPNAMPEPNPSTEVVIDPQSSRLEHLQPFGSPFEDGKLTGNYELPPMRCLMRIKGKCTTDAISAAGPWLRFKGHLTNISENTLIGATNGENEKVNVVRDFVDGEGEISIPTLAKKLKANDQPWMVVADHNYGEGSAREHAALQIRFYNGHLILARSIARIAETNLRKQGVVTLLFENEADYDRISGGDQVETLNLTDLLKPNGDLSTKVMVRVTKFNDDGSVKETFDLPTKHSMSPAHLDWIRAGSALNLIRERAQSTAATESAPLTGNNKSSNSPFSSSQQKRGYATSAVRGPNATRGGAAETTSDPRIETFRRIMFPQPTNATKTTSEAVNDLMEEGRQGLQAVLPYAKSAEAAEEVHDTIVRGWLLHQRLKRTEQARDIEVKRAKMREACDSLKAEAPTLYQRASYRVGLSRQHPDDVNKLRKMGLLPRPDGTYEPSAGQNNSTMSGQERRRRIKNVIGGRIRGLVPVEARPPTWTPSAKGWPSYKSSNEA</sequence>
<dbReference type="FunFam" id="3.40.1060.10:FF:000001">
    <property type="entry name" value="Aconitate hydratase, mitochondrial"/>
    <property type="match status" value="1"/>
</dbReference>
<dbReference type="PROSITE" id="PS01244">
    <property type="entry name" value="ACONITASE_2"/>
    <property type="match status" value="1"/>
</dbReference>
<dbReference type="InterPro" id="IPR015928">
    <property type="entry name" value="Aconitase/3IPM_dehydase_swvl"/>
</dbReference>
<feature type="compositionally biased region" description="Low complexity" evidence="8">
    <location>
        <begin position="828"/>
        <end position="839"/>
    </location>
</feature>
<dbReference type="FunCoup" id="A0A316VJ08">
    <property type="interactions" value="228"/>
</dbReference>
<keyword evidence="4" id="KW-0408">Iron</keyword>
<dbReference type="GO" id="GO:0051539">
    <property type="term" value="F:4 iron, 4 sulfur cluster binding"/>
    <property type="evidence" value="ECO:0007669"/>
    <property type="project" value="InterPro"/>
</dbReference>